<name>A0A3N4M0R7_9PEZI</name>
<dbReference type="OrthoDB" id="5431405at2759"/>
<feature type="compositionally biased region" description="Pro residues" evidence="1">
    <location>
        <begin position="217"/>
        <end position="229"/>
    </location>
</feature>
<accession>A0A3N4M0R7</accession>
<sequence>MIEEVEPAHLDTLIELGKAALVALVPEDQQMNDTINVLPHTTCQVPYCNKPLQPTTLEEDVDMLIRRERELAPSPEPDADPNPYTTELLNLKQERTLTKRQEMQDPELEEVLNKELTGLTVEDRVIELRFALEDDQVRRKGEKKEERELREKEISDLMCYIGELQREYREGHGEVMGVLATQINDIREALSLLNQHMANQIKSLSKQVAELTTQLIAPPPPSPPPPSPPLSESTRESSPAQSTDSITTPIGGVTSVDRPRVEPVIGISEKPSRDSYVEGNSPICNLGGSGTPLKHSPHGNTSTPSMEVIEPDIELEVSTKSDTKPEPIRDPDTYMINNADDCQRGLNASQYADANPKADVAEMSVVARVVEAAKNKLDQPRTRNGRSNRKSQRNRQRTPAFVGGFSRKFQESSRLMPEEEDTRGNAFLSQDIVEAEVAAAMEKKEKEDQMSAQGDKSSPKHLGSATHRQTTPPAIGARQSTPGQQQSGIGTGANATPIIPGKAPRPGTLEKTNSAEAHLVEGKPGKVQRTPRGNKGYWKQGPKNTADIENAFRPTSVQVLMTGCPTIPARGDGWKRSFLAGFNAKRERLALETPICATHVSFAFSYPSERVVTIHHPANTKHEEIIRAVGRLAAPAQVCSGWLLRLRFAQVGCSGSGSPAQICSGWLLRLRFAQVGCSGSDLLRLAAPAQICCSGSGLLRLAAPAQICSGWLLRLRFAQVGCSGSGCSGSGLLRLAAPVAAPAQVCSGWLLRSSTCGCSGSGLLRLAAPAEIGSGWLLRLRFSGSDLLRLAAPAQVCSGWLLRLRFAQVGCSVGCSGSDLLRLAAPAQICCSGSDLLRLAAPAQAVVGSQPEHA</sequence>
<dbReference type="AlphaFoldDB" id="A0A3N4M0R7"/>
<dbReference type="Proteomes" id="UP000267821">
    <property type="component" value="Unassembled WGS sequence"/>
</dbReference>
<gene>
    <name evidence="2" type="ORF">L211DRAFT_844854</name>
</gene>
<dbReference type="InParanoid" id="A0A3N4M0R7"/>
<dbReference type="EMBL" id="ML121528">
    <property type="protein sequence ID" value="RPB28774.1"/>
    <property type="molecule type" value="Genomic_DNA"/>
</dbReference>
<feature type="region of interest" description="Disordered" evidence="1">
    <location>
        <begin position="522"/>
        <end position="545"/>
    </location>
</feature>
<feature type="region of interest" description="Disordered" evidence="1">
    <location>
        <begin position="372"/>
        <end position="429"/>
    </location>
</feature>
<feature type="compositionally biased region" description="Polar residues" evidence="1">
    <location>
        <begin position="466"/>
        <end position="488"/>
    </location>
</feature>
<keyword evidence="3" id="KW-1185">Reference proteome</keyword>
<feature type="region of interest" description="Disordered" evidence="1">
    <location>
        <begin position="442"/>
        <end position="509"/>
    </location>
</feature>
<proteinExistence type="predicted"/>
<organism evidence="2 3">
    <name type="scientific">Terfezia boudieri ATCC MYA-4762</name>
    <dbReference type="NCBI Taxonomy" id="1051890"/>
    <lineage>
        <taxon>Eukaryota</taxon>
        <taxon>Fungi</taxon>
        <taxon>Dikarya</taxon>
        <taxon>Ascomycota</taxon>
        <taxon>Pezizomycotina</taxon>
        <taxon>Pezizomycetes</taxon>
        <taxon>Pezizales</taxon>
        <taxon>Pezizaceae</taxon>
        <taxon>Terfezia</taxon>
    </lineage>
</organism>
<protein>
    <submittedName>
        <fullName evidence="2">Uncharacterized protein</fullName>
    </submittedName>
</protein>
<evidence type="ECO:0000313" key="2">
    <source>
        <dbReference type="EMBL" id="RPB28774.1"/>
    </source>
</evidence>
<reference evidence="2 3" key="1">
    <citation type="journal article" date="2018" name="Nat. Ecol. Evol.">
        <title>Pezizomycetes genomes reveal the molecular basis of ectomycorrhizal truffle lifestyle.</title>
        <authorList>
            <person name="Murat C."/>
            <person name="Payen T."/>
            <person name="Noel B."/>
            <person name="Kuo A."/>
            <person name="Morin E."/>
            <person name="Chen J."/>
            <person name="Kohler A."/>
            <person name="Krizsan K."/>
            <person name="Balestrini R."/>
            <person name="Da Silva C."/>
            <person name="Montanini B."/>
            <person name="Hainaut M."/>
            <person name="Levati E."/>
            <person name="Barry K.W."/>
            <person name="Belfiori B."/>
            <person name="Cichocki N."/>
            <person name="Clum A."/>
            <person name="Dockter R.B."/>
            <person name="Fauchery L."/>
            <person name="Guy J."/>
            <person name="Iotti M."/>
            <person name="Le Tacon F."/>
            <person name="Lindquist E.A."/>
            <person name="Lipzen A."/>
            <person name="Malagnac F."/>
            <person name="Mello A."/>
            <person name="Molinier V."/>
            <person name="Miyauchi S."/>
            <person name="Poulain J."/>
            <person name="Riccioni C."/>
            <person name="Rubini A."/>
            <person name="Sitrit Y."/>
            <person name="Splivallo R."/>
            <person name="Traeger S."/>
            <person name="Wang M."/>
            <person name="Zifcakova L."/>
            <person name="Wipf D."/>
            <person name="Zambonelli A."/>
            <person name="Paolocci F."/>
            <person name="Nowrousian M."/>
            <person name="Ottonello S."/>
            <person name="Baldrian P."/>
            <person name="Spatafora J.W."/>
            <person name="Henrissat B."/>
            <person name="Nagy L.G."/>
            <person name="Aury J.M."/>
            <person name="Wincker P."/>
            <person name="Grigoriev I.V."/>
            <person name="Bonfante P."/>
            <person name="Martin F.M."/>
        </authorList>
    </citation>
    <scope>NUCLEOTIDE SEQUENCE [LARGE SCALE GENOMIC DNA]</scope>
    <source>
        <strain evidence="2 3">ATCC MYA-4762</strain>
    </source>
</reference>
<evidence type="ECO:0000256" key="1">
    <source>
        <dbReference type="SAM" id="MobiDB-lite"/>
    </source>
</evidence>
<feature type="compositionally biased region" description="Low complexity" evidence="1">
    <location>
        <begin position="230"/>
        <end position="239"/>
    </location>
</feature>
<feature type="region of interest" description="Disordered" evidence="1">
    <location>
        <begin position="215"/>
        <end position="261"/>
    </location>
</feature>
<feature type="compositionally biased region" description="Basic residues" evidence="1">
    <location>
        <begin position="383"/>
        <end position="396"/>
    </location>
</feature>
<evidence type="ECO:0000313" key="3">
    <source>
        <dbReference type="Proteomes" id="UP000267821"/>
    </source>
</evidence>
<feature type="compositionally biased region" description="Basic and acidic residues" evidence="1">
    <location>
        <begin position="372"/>
        <end position="381"/>
    </location>
</feature>